<dbReference type="RefSeq" id="WP_130235212.1">
    <property type="nucleotide sequence ID" value="NZ_CP046045.1"/>
</dbReference>
<dbReference type="Pfam" id="PF15943">
    <property type="entry name" value="YdaS_toxin"/>
    <property type="match status" value="1"/>
</dbReference>
<evidence type="ECO:0000313" key="2">
    <source>
        <dbReference type="EMBL" id="QTD62677.1"/>
    </source>
</evidence>
<name>A0AAP9GV99_9GAMM</name>
<evidence type="ECO:0000313" key="4">
    <source>
        <dbReference type="Proteomes" id="UP000663954"/>
    </source>
</evidence>
<dbReference type="AlphaFoldDB" id="A0AAP9GV99"/>
<dbReference type="InterPro" id="IPR031856">
    <property type="entry name" value="YdaS_toxin-like"/>
</dbReference>
<dbReference type="Proteomes" id="UP000663954">
    <property type="component" value="Chromosome"/>
</dbReference>
<dbReference type="InterPro" id="IPR010982">
    <property type="entry name" value="Lambda_DNA-bd_dom_sf"/>
</dbReference>
<reference evidence="3" key="1">
    <citation type="submission" date="2019-11" db="EMBL/GenBank/DDBJ databases">
        <title>Escherichia coli 1916D6.</title>
        <authorList>
            <person name="Yao H."/>
            <person name="Du X."/>
            <person name="Yu R."/>
            <person name="Li A."/>
        </authorList>
    </citation>
    <scope>NUCLEOTIDE SEQUENCE [LARGE SCALE GENOMIC DNA]</scope>
    <source>
        <strain evidence="3">19110F47</strain>
    </source>
</reference>
<evidence type="ECO:0000313" key="3">
    <source>
        <dbReference type="Proteomes" id="UP000405075"/>
    </source>
</evidence>
<evidence type="ECO:0000313" key="1">
    <source>
        <dbReference type="EMBL" id="QGM27244.1"/>
    </source>
</evidence>
<proteinExistence type="predicted"/>
<dbReference type="Proteomes" id="UP000405075">
    <property type="component" value="Chromosome"/>
</dbReference>
<dbReference type="SUPFAM" id="SSF47413">
    <property type="entry name" value="lambda repressor-like DNA-binding domains"/>
    <property type="match status" value="1"/>
</dbReference>
<keyword evidence="4" id="KW-1185">Reference proteome</keyword>
<dbReference type="EMBL" id="CP046045">
    <property type="protein sequence ID" value="QGM27244.1"/>
    <property type="molecule type" value="Genomic_DNA"/>
</dbReference>
<reference evidence="1" key="2">
    <citation type="submission" date="2019-11" db="EMBL/GenBank/DDBJ databases">
        <authorList>
            <person name="Yao H."/>
            <person name="Du X."/>
            <person name="Yu R."/>
            <person name="Li A."/>
        </authorList>
    </citation>
    <scope>NUCLEOTIDE SEQUENCE</scope>
    <source>
        <strain evidence="1">19110F47</strain>
    </source>
</reference>
<reference evidence="2" key="4">
    <citation type="submission" date="2021-03" db="EMBL/GenBank/DDBJ databases">
        <authorList>
            <person name="Ma J."/>
        </authorList>
    </citation>
    <scope>NUCLEOTIDE SEQUENCE</scope>
    <source>
        <strain evidence="2">GX5</strain>
    </source>
</reference>
<dbReference type="GO" id="GO:0003677">
    <property type="term" value="F:DNA binding"/>
    <property type="evidence" value="ECO:0007669"/>
    <property type="project" value="InterPro"/>
</dbReference>
<organism evidence="1 3">
    <name type="scientific">Acinetobacter towneri</name>
    <dbReference type="NCBI Taxonomy" id="202956"/>
    <lineage>
        <taxon>Bacteria</taxon>
        <taxon>Pseudomonadati</taxon>
        <taxon>Pseudomonadota</taxon>
        <taxon>Gammaproteobacteria</taxon>
        <taxon>Moraxellales</taxon>
        <taxon>Moraxellaceae</taxon>
        <taxon>Acinetobacter</taxon>
    </lineage>
</organism>
<gene>
    <name evidence="1" type="ORF">GJD93_05935</name>
    <name evidence="2" type="ORF">J4G45_05850</name>
</gene>
<sequence>MSTELLKQAVDYFGNQKKAADALGITQPTLNHSLSTGVVSAEVALRIQKATGGKFKAVDLRPSLKRDFVSISVA</sequence>
<dbReference type="EMBL" id="CP071770">
    <property type="protein sequence ID" value="QTD62677.1"/>
    <property type="molecule type" value="Genomic_DNA"/>
</dbReference>
<protein>
    <submittedName>
        <fullName evidence="2">Helix-turn-helix domain-containing protein</fullName>
    </submittedName>
</protein>
<dbReference type="Gene3D" id="1.10.260.40">
    <property type="entry name" value="lambda repressor-like DNA-binding domains"/>
    <property type="match status" value="1"/>
</dbReference>
<reference evidence="2 4" key="3">
    <citation type="journal article" date="2020" name="Front. Cell. Infect. Microbiol.">
        <title>Characterization of Three Porcine Acinetobacter towneri Strains Co-Harboring tet(X3) and bla OXA-58.</title>
        <authorList>
            <person name="Ma J."/>
            <person name="Wang J."/>
            <person name="Feng J."/>
            <person name="Liu Y."/>
            <person name="Yang B."/>
            <person name="Li R."/>
            <person name="Bai L."/>
            <person name="He T."/>
            <person name="Wang X."/>
            <person name="Yang Z."/>
        </authorList>
    </citation>
    <scope>NUCLEOTIDE SEQUENCE [LARGE SCALE GENOMIC DNA]</scope>
    <source>
        <strain evidence="2 4">GX5</strain>
    </source>
</reference>
<accession>A0AAP9GV99</accession>